<evidence type="ECO:0000256" key="1">
    <source>
        <dbReference type="SAM" id="MobiDB-lite"/>
    </source>
</evidence>
<reference evidence="2 5" key="1">
    <citation type="journal article" date="2015" name="ISME J.">
        <title>Elemental sulfur and acetate can support life of a novel strictly anaerobic haloarchaeon.</title>
        <authorList>
            <person name="Sorokin D.Y."/>
            <person name="Kublanov I.V."/>
            <person name="Gavrilov S.N."/>
            <person name="Rojo D."/>
            <person name="Roman P."/>
            <person name="Golyshin P.N."/>
            <person name="Slepak V.Z."/>
            <person name="Smedile F."/>
            <person name="Ferrer M."/>
            <person name="Messina E."/>
            <person name="La Cono V."/>
            <person name="Yakimov M.M."/>
        </authorList>
    </citation>
    <scope>NUCLEOTIDE SEQUENCE [LARGE SCALE GENOMIC DNA]</scope>
    <source>
        <strain evidence="2 5">HSR2</strain>
    </source>
</reference>
<dbReference type="Proteomes" id="UP000069906">
    <property type="component" value="Chromosome"/>
</dbReference>
<organism evidence="2 5">
    <name type="scientific">Halanaeroarchaeum sulfurireducens</name>
    <dbReference type="NCBI Taxonomy" id="1604004"/>
    <lineage>
        <taxon>Archaea</taxon>
        <taxon>Methanobacteriati</taxon>
        <taxon>Methanobacteriota</taxon>
        <taxon>Stenosarchaea group</taxon>
        <taxon>Halobacteria</taxon>
        <taxon>Halobacteriales</taxon>
        <taxon>Halobacteriaceae</taxon>
        <taxon>Halanaeroarchaeum</taxon>
    </lineage>
</organism>
<dbReference type="Pfam" id="PF24433">
    <property type="entry name" value="DUF7556"/>
    <property type="match status" value="1"/>
</dbReference>
<dbReference type="EMBL" id="CP011564">
    <property type="protein sequence ID" value="ALG80964.1"/>
    <property type="molecule type" value="Genomic_DNA"/>
</dbReference>
<reference evidence="3 4" key="3">
    <citation type="journal article" date="2016" name="Stand. Genomic Sci.">
        <title>Complete genome sequence of 'Halanaeroarchaeum sulfurireducens' M27-SA2, a sulfur-reducing and acetate-oxidizing haloarchaeon from the deep-sea hypersaline anoxic lake Medee.</title>
        <authorList>
            <person name="Messina E."/>
            <person name="Sorokin D.Y."/>
            <person name="Kublanov I.V."/>
            <person name="Toshchakov S."/>
            <person name="Lopatina A."/>
            <person name="Arcadi E."/>
            <person name="Smedile F."/>
            <person name="La Spada G."/>
            <person name="La Cono V."/>
            <person name="Yakimov M.M."/>
        </authorList>
    </citation>
    <scope>NUCLEOTIDE SEQUENCE [LARGE SCALE GENOMIC DNA]</scope>
    <source>
        <strain evidence="3 4">M27-SA2</strain>
    </source>
</reference>
<dbReference type="KEGG" id="hsu:HLASF_0048"/>
<dbReference type="GeneID" id="62345445"/>
<accession>A0A0F7P788</accession>
<dbReference type="EMBL" id="CP008874">
    <property type="protein sequence ID" value="AKH96562.1"/>
    <property type="molecule type" value="Genomic_DNA"/>
</dbReference>
<protein>
    <submittedName>
        <fullName evidence="2">Uncharacterized protein</fullName>
    </submittedName>
</protein>
<evidence type="ECO:0000313" key="4">
    <source>
        <dbReference type="Proteomes" id="UP000060390"/>
    </source>
</evidence>
<keyword evidence="5" id="KW-1185">Reference proteome</keyword>
<dbReference type="AlphaFoldDB" id="A0A0F7P788"/>
<sequence>MTADTTPAAGNASAAPEVMSSVDDEGRESRFVIADISRDGAWVSASVDAATTLSAWR</sequence>
<proteinExistence type="predicted"/>
<dbReference type="RefSeq" id="WP_186007726.1">
    <property type="nucleotide sequence ID" value="NZ_CP008874.1"/>
</dbReference>
<dbReference type="STRING" id="1604004.HLASA_0048"/>
<dbReference type="KEGG" id="hsf:HLASA_0048"/>
<gene>
    <name evidence="3" type="ORF">HLASA_0048</name>
    <name evidence="2" type="ORF">HLASF_0048</name>
</gene>
<dbReference type="OrthoDB" id="262340at2157"/>
<name>A0A0F7P788_9EURY</name>
<dbReference type="InterPro" id="IPR055978">
    <property type="entry name" value="DUF7556"/>
</dbReference>
<evidence type="ECO:0000313" key="5">
    <source>
        <dbReference type="Proteomes" id="UP000069906"/>
    </source>
</evidence>
<reference evidence="4" key="2">
    <citation type="submission" date="2015-05" db="EMBL/GenBank/DDBJ databases">
        <title>Complete genome sequence of Halanaeroarchaeum sulfurireducens type strain M27-SA2, a sulfate-reducer haloarchaeon from marine anoxic lake Medee.</title>
        <authorList>
            <person name="Messina E."/>
            <person name="Kublanov I.V."/>
            <person name="Toshchakov S."/>
            <person name="Arcadi E."/>
            <person name="La Spada G."/>
            <person name="La Cono V."/>
            <person name="Yakimov M.M."/>
        </authorList>
    </citation>
    <scope>NUCLEOTIDE SEQUENCE [LARGE SCALE GENOMIC DNA]</scope>
    <source>
        <strain evidence="4">M27-SA2</strain>
    </source>
</reference>
<dbReference type="Proteomes" id="UP000060390">
    <property type="component" value="Chromosome"/>
</dbReference>
<feature type="region of interest" description="Disordered" evidence="1">
    <location>
        <begin position="1"/>
        <end position="24"/>
    </location>
</feature>
<evidence type="ECO:0000313" key="3">
    <source>
        <dbReference type="EMBL" id="ALG80964.1"/>
    </source>
</evidence>
<dbReference type="HOGENOM" id="CLU_194229_1_1_2"/>
<evidence type="ECO:0000313" key="2">
    <source>
        <dbReference type="EMBL" id="AKH96562.1"/>
    </source>
</evidence>